<reference evidence="3 4" key="1">
    <citation type="submission" date="2021-01" db="EMBL/GenBank/DDBJ databases">
        <title>WGS of actinomycetes isolated from Thailand.</title>
        <authorList>
            <person name="Thawai C."/>
        </authorList>
    </citation>
    <scope>NUCLEOTIDE SEQUENCE [LARGE SCALE GENOMIC DNA]</scope>
    <source>
        <strain evidence="3 4">LPG 2</strain>
    </source>
</reference>
<dbReference type="EMBL" id="JAERRJ010000001">
    <property type="protein sequence ID" value="MBL1073059.1"/>
    <property type="molecule type" value="Genomic_DNA"/>
</dbReference>
<gene>
    <name evidence="3" type="ORF">JK358_01490</name>
</gene>
<dbReference type="RefSeq" id="WP_201942490.1">
    <property type="nucleotide sequence ID" value="NZ_JAERRJ010000001.1"/>
</dbReference>
<evidence type="ECO:0000313" key="4">
    <source>
        <dbReference type="Proteomes" id="UP000602198"/>
    </source>
</evidence>
<feature type="region of interest" description="Disordered" evidence="1">
    <location>
        <begin position="1"/>
        <end position="24"/>
    </location>
</feature>
<evidence type="ECO:0000256" key="1">
    <source>
        <dbReference type="SAM" id="MobiDB-lite"/>
    </source>
</evidence>
<name>A0ABS1LZV9_9NOCA</name>
<organism evidence="3 4">
    <name type="scientific">Nocardia acididurans</name>
    <dbReference type="NCBI Taxonomy" id="2802282"/>
    <lineage>
        <taxon>Bacteria</taxon>
        <taxon>Bacillati</taxon>
        <taxon>Actinomycetota</taxon>
        <taxon>Actinomycetes</taxon>
        <taxon>Mycobacteriales</taxon>
        <taxon>Nocardiaceae</taxon>
        <taxon>Nocardia</taxon>
    </lineage>
</organism>
<dbReference type="Proteomes" id="UP000602198">
    <property type="component" value="Unassembled WGS sequence"/>
</dbReference>
<evidence type="ECO:0000259" key="2">
    <source>
        <dbReference type="Pfam" id="PF26136"/>
    </source>
</evidence>
<keyword evidence="4" id="KW-1185">Reference proteome</keyword>
<accession>A0ABS1LZV9</accession>
<sequence>MSDTIGTSDAAGMSDPPGPTAPGMLAQQQAALVRALVAGGEIPPGFDRADITATVKALLHKRAEEVAARYPLLAHECGPGFAAKYTAWAHARPKISTAADAEAFAADHDLASHRPRRRLRDLFR</sequence>
<dbReference type="InterPro" id="IPR058711">
    <property type="entry name" value="SCO6045-like_C"/>
</dbReference>
<proteinExistence type="predicted"/>
<dbReference type="Pfam" id="PF26136">
    <property type="entry name" value="SCO6045_C"/>
    <property type="match status" value="1"/>
</dbReference>
<feature type="domain" description="SCO6045-like C-terminal" evidence="2">
    <location>
        <begin position="26"/>
        <end position="108"/>
    </location>
</feature>
<evidence type="ECO:0000313" key="3">
    <source>
        <dbReference type="EMBL" id="MBL1073059.1"/>
    </source>
</evidence>
<protein>
    <recommendedName>
        <fullName evidence="2">SCO6045-like C-terminal domain-containing protein</fullName>
    </recommendedName>
</protein>
<comment type="caution">
    <text evidence="3">The sequence shown here is derived from an EMBL/GenBank/DDBJ whole genome shotgun (WGS) entry which is preliminary data.</text>
</comment>